<dbReference type="Proteomes" id="UP001059617">
    <property type="component" value="Chromosome"/>
</dbReference>
<sequence length="382" mass="42457">MGILERLTRPARTPRERFADQVLAELRRRGVRDAEFRPSQFAIVCECGQDAYSWLFLAKAFSQYQRNPGDKKQFVREFVTHSLTPPAQPGSFAEALPRLRIALRHAARGTRTLRRPALPHLDEVVLCDEVPLDLDSPARWGVAAEEIFAAARHRTLARAELPSSAALFGPSVLHVPDYDGEQLVSWVLLDGWLAELDEQVGGRAVAFLPSTMMLLICADEPRLVEQLFELAADEYARTPRPLSPMAYTTDDDGRVVPFEPDRGHPAFHAAARARRRLVTDVAEHQRRTLGDPSLVECALATRPDGGTFTTAVWAVGTPALLPAVDFVGVSIPGEKIFYVPWALLVEADLLTEEIDFRPARFSAVPRPSPASLGYLRERAVRL</sequence>
<evidence type="ECO:0000313" key="2">
    <source>
        <dbReference type="Proteomes" id="UP001059617"/>
    </source>
</evidence>
<name>A0ABY5VXR7_9ACTN</name>
<evidence type="ECO:0000313" key="1">
    <source>
        <dbReference type="EMBL" id="UWP81646.1"/>
    </source>
</evidence>
<proteinExistence type="predicted"/>
<organism evidence="1 2">
    <name type="scientific">Dactylosporangium fulvum</name>
    <dbReference type="NCBI Taxonomy" id="53359"/>
    <lineage>
        <taxon>Bacteria</taxon>
        <taxon>Bacillati</taxon>
        <taxon>Actinomycetota</taxon>
        <taxon>Actinomycetes</taxon>
        <taxon>Micromonosporales</taxon>
        <taxon>Micromonosporaceae</taxon>
        <taxon>Dactylosporangium</taxon>
    </lineage>
</organism>
<accession>A0ABY5VXR7</accession>
<dbReference type="EMBL" id="CP073720">
    <property type="protein sequence ID" value="UWP81646.1"/>
    <property type="molecule type" value="Genomic_DNA"/>
</dbReference>
<gene>
    <name evidence="1" type="ORF">Dfulv_42115</name>
</gene>
<dbReference type="RefSeq" id="WP_259859415.1">
    <property type="nucleotide sequence ID" value="NZ_BAAAST010000078.1"/>
</dbReference>
<reference evidence="1" key="1">
    <citation type="submission" date="2021-04" db="EMBL/GenBank/DDBJ databases">
        <authorList>
            <person name="Hartkoorn R.C."/>
            <person name="Beaudoing E."/>
            <person name="Hot D."/>
        </authorList>
    </citation>
    <scope>NUCLEOTIDE SEQUENCE</scope>
    <source>
        <strain evidence="1">NRRL B-16292</strain>
    </source>
</reference>
<protein>
    <submittedName>
        <fullName evidence="1">Uncharacterized protein</fullName>
    </submittedName>
</protein>
<reference evidence="1" key="2">
    <citation type="submission" date="2022-09" db="EMBL/GenBank/DDBJ databases">
        <title>Biosynthetic gene clusters of Dactylosporangioum fulvum.</title>
        <authorList>
            <person name="Caradec T."/>
        </authorList>
    </citation>
    <scope>NUCLEOTIDE SEQUENCE</scope>
    <source>
        <strain evidence="1">NRRL B-16292</strain>
    </source>
</reference>
<keyword evidence="2" id="KW-1185">Reference proteome</keyword>